<proteinExistence type="predicted"/>
<evidence type="ECO:0000259" key="1">
    <source>
        <dbReference type="Pfam" id="PF01738"/>
    </source>
</evidence>
<dbReference type="Proteomes" id="UP001164965">
    <property type="component" value="Chromosome"/>
</dbReference>
<dbReference type="EMBL" id="CP110615">
    <property type="protein sequence ID" value="UZJ24529.1"/>
    <property type="molecule type" value="Genomic_DNA"/>
</dbReference>
<dbReference type="InterPro" id="IPR002925">
    <property type="entry name" value="Dienelactn_hydro"/>
</dbReference>
<name>A0ABY6NZ83_9NOCA</name>
<dbReference type="InterPro" id="IPR051049">
    <property type="entry name" value="Dienelactone_hydrolase-like"/>
</dbReference>
<dbReference type="PANTHER" id="PTHR46623">
    <property type="entry name" value="CARBOXYMETHYLENEBUTENOLIDASE-RELATED"/>
    <property type="match status" value="1"/>
</dbReference>
<keyword evidence="3" id="KW-1185">Reference proteome</keyword>
<reference evidence="2" key="1">
    <citation type="submission" date="2022-10" db="EMBL/GenBank/DDBJ databases">
        <title>Rhodococcus sp.75.</title>
        <authorList>
            <person name="Sun M."/>
        </authorList>
    </citation>
    <scope>NUCLEOTIDE SEQUENCE</scope>
    <source>
        <strain evidence="2">75</strain>
    </source>
</reference>
<dbReference type="PANTHER" id="PTHR46623:SF6">
    <property type="entry name" value="ALPHA_BETA-HYDROLASES SUPERFAMILY PROTEIN"/>
    <property type="match status" value="1"/>
</dbReference>
<protein>
    <submittedName>
        <fullName evidence="2">Dienelactone hydrolase family protein</fullName>
    </submittedName>
</protein>
<accession>A0ABY6NZ83</accession>
<dbReference type="Pfam" id="PF01738">
    <property type="entry name" value="DLH"/>
    <property type="match status" value="1"/>
</dbReference>
<evidence type="ECO:0000313" key="2">
    <source>
        <dbReference type="EMBL" id="UZJ24529.1"/>
    </source>
</evidence>
<dbReference type="SUPFAM" id="SSF53474">
    <property type="entry name" value="alpha/beta-Hydrolases"/>
    <property type="match status" value="1"/>
</dbReference>
<evidence type="ECO:0000313" key="3">
    <source>
        <dbReference type="Proteomes" id="UP001164965"/>
    </source>
</evidence>
<organism evidence="2 3">
    <name type="scientific">Rhodococcus antarcticus</name>
    <dbReference type="NCBI Taxonomy" id="2987751"/>
    <lineage>
        <taxon>Bacteria</taxon>
        <taxon>Bacillati</taxon>
        <taxon>Actinomycetota</taxon>
        <taxon>Actinomycetes</taxon>
        <taxon>Mycobacteriales</taxon>
        <taxon>Nocardiaceae</taxon>
        <taxon>Rhodococcus</taxon>
    </lineage>
</organism>
<dbReference type="RefSeq" id="WP_265382636.1">
    <property type="nucleotide sequence ID" value="NZ_CP110615.1"/>
</dbReference>
<dbReference type="InterPro" id="IPR029058">
    <property type="entry name" value="AB_hydrolase_fold"/>
</dbReference>
<feature type="domain" description="Dienelactone hydrolase" evidence="1">
    <location>
        <begin position="21"/>
        <end position="236"/>
    </location>
</feature>
<keyword evidence="2" id="KW-0378">Hydrolase</keyword>
<dbReference type="Gene3D" id="3.40.50.1820">
    <property type="entry name" value="alpha/beta hydrolase"/>
    <property type="match status" value="1"/>
</dbReference>
<sequence length="238" mass="24284">MAGTEVAATDDVTENGVPLTVAEADGVPRGGIVVLHEARGVTELVLRLVGTLAEDGWLAVAPHLYHRETGEPDVEQDDADAQVASLTGDTVLADCDAAMAWLARRGVSADRVGVFGFDTGGTAALVVAASRSLGAAVSVSAAGIREPLSAGLPALLDVAPDLGCPWLGLYGEADPAIPSEHVEALRRAAATSDVATDVVTYPGVGHRVGEGALEAEGSESSTTDALARVLGWFDSHLR</sequence>
<gene>
    <name evidence="2" type="ORF">RHODO2019_15585</name>
</gene>
<dbReference type="GO" id="GO:0016787">
    <property type="term" value="F:hydrolase activity"/>
    <property type="evidence" value="ECO:0007669"/>
    <property type="project" value="UniProtKB-KW"/>
</dbReference>